<evidence type="ECO:0000313" key="3">
    <source>
        <dbReference type="Proteomes" id="UP001415857"/>
    </source>
</evidence>
<dbReference type="GO" id="GO:0046983">
    <property type="term" value="F:protein dimerization activity"/>
    <property type="evidence" value="ECO:0007669"/>
    <property type="project" value="InterPro"/>
</dbReference>
<dbReference type="Pfam" id="PF05699">
    <property type="entry name" value="Dimer_Tnp_hAT"/>
    <property type="match status" value="1"/>
</dbReference>
<name>A0AAP0WY18_LIQFO</name>
<dbReference type="InterPro" id="IPR008906">
    <property type="entry name" value="HATC_C_dom"/>
</dbReference>
<dbReference type="InterPro" id="IPR012337">
    <property type="entry name" value="RNaseH-like_sf"/>
</dbReference>
<reference evidence="2 3" key="1">
    <citation type="journal article" date="2024" name="Plant J.">
        <title>Genome sequences and population genomics reveal climatic adaptation and genomic divergence between two closely related sweetgum species.</title>
        <authorList>
            <person name="Xu W.Q."/>
            <person name="Ren C.Q."/>
            <person name="Zhang X.Y."/>
            <person name="Comes H.P."/>
            <person name="Liu X.H."/>
            <person name="Li Y.G."/>
            <person name="Kettle C.J."/>
            <person name="Jalonen R."/>
            <person name="Gaisberger H."/>
            <person name="Ma Y.Z."/>
            <person name="Qiu Y.X."/>
        </authorList>
    </citation>
    <scope>NUCLEOTIDE SEQUENCE [LARGE SCALE GENOMIC DNA]</scope>
    <source>
        <strain evidence="2">Hangzhou</strain>
    </source>
</reference>
<feature type="domain" description="HAT C-terminal dimerisation" evidence="1">
    <location>
        <begin position="1"/>
        <end position="48"/>
    </location>
</feature>
<gene>
    <name evidence="2" type="ORF">L1049_011333</name>
</gene>
<proteinExistence type="predicted"/>
<evidence type="ECO:0000313" key="2">
    <source>
        <dbReference type="EMBL" id="KAK9283102.1"/>
    </source>
</evidence>
<dbReference type="PANTHER" id="PTHR23272">
    <property type="entry name" value="BED FINGER-RELATED"/>
    <property type="match status" value="1"/>
</dbReference>
<dbReference type="AlphaFoldDB" id="A0AAP0WY18"/>
<protein>
    <recommendedName>
        <fullName evidence="1">HAT C-terminal dimerisation domain-containing protein</fullName>
    </recommendedName>
</protein>
<accession>A0AAP0WY18</accession>
<keyword evidence="3" id="KW-1185">Reference proteome</keyword>
<dbReference type="Proteomes" id="UP001415857">
    <property type="component" value="Unassembled WGS sequence"/>
</dbReference>
<dbReference type="SUPFAM" id="SSF53098">
    <property type="entry name" value="Ribonuclease H-like"/>
    <property type="match status" value="1"/>
</dbReference>
<dbReference type="EMBL" id="JBBPBK010000006">
    <property type="protein sequence ID" value="KAK9283102.1"/>
    <property type="molecule type" value="Genomic_DNA"/>
</dbReference>
<comment type="caution">
    <text evidence="2">The sequence shown here is derived from an EMBL/GenBank/DDBJ whole genome shotgun (WGS) entry which is preliminary data.</text>
</comment>
<evidence type="ECO:0000259" key="1">
    <source>
        <dbReference type="Pfam" id="PF05699"/>
    </source>
</evidence>
<sequence>MARDVLAVLVSIVASESTFNTGGRMLDPFRSNLTPRMVVALICAQNWLRSSPNLVNLREAMDDVENYEEIELEFFGSTTTVGSTLVED</sequence>
<organism evidence="2 3">
    <name type="scientific">Liquidambar formosana</name>
    <name type="common">Formosan gum</name>
    <dbReference type="NCBI Taxonomy" id="63359"/>
    <lineage>
        <taxon>Eukaryota</taxon>
        <taxon>Viridiplantae</taxon>
        <taxon>Streptophyta</taxon>
        <taxon>Embryophyta</taxon>
        <taxon>Tracheophyta</taxon>
        <taxon>Spermatophyta</taxon>
        <taxon>Magnoliopsida</taxon>
        <taxon>eudicotyledons</taxon>
        <taxon>Gunneridae</taxon>
        <taxon>Pentapetalae</taxon>
        <taxon>Saxifragales</taxon>
        <taxon>Altingiaceae</taxon>
        <taxon>Liquidambar</taxon>
    </lineage>
</organism>
<dbReference type="PANTHER" id="PTHR23272:SF161">
    <property type="entry name" value="ZINC FINGER BED DOMAIN-CONTAINING PROTEIN RICESLEEPER 1-LIKE"/>
    <property type="match status" value="1"/>
</dbReference>